<dbReference type="InterPro" id="IPR013424">
    <property type="entry name" value="Ice-binding_C"/>
</dbReference>
<keyword evidence="1" id="KW-0732">Signal</keyword>
<dbReference type="PROSITE" id="PS50933">
    <property type="entry name" value="CHRD"/>
    <property type="match status" value="1"/>
</dbReference>
<proteinExistence type="predicted"/>
<reference evidence="3" key="1">
    <citation type="submission" date="2023-07" db="EMBL/GenBank/DDBJ databases">
        <authorList>
            <person name="Kim M."/>
        </authorList>
    </citation>
    <scope>NUCLEOTIDE SEQUENCE</scope>
    <source>
        <strain evidence="3">BIUV-7</strain>
    </source>
</reference>
<protein>
    <submittedName>
        <fullName evidence="3">CHRD domain-containing protein</fullName>
    </submittedName>
</protein>
<feature type="chain" id="PRO_5046470289" evidence="1">
    <location>
        <begin position="29"/>
        <end position="210"/>
    </location>
</feature>
<evidence type="ECO:0000313" key="3">
    <source>
        <dbReference type="EMBL" id="MDO6414242.1"/>
    </source>
</evidence>
<organism evidence="3 4">
    <name type="scientific">Sphingomonas natans</name>
    <dbReference type="NCBI Taxonomy" id="3063330"/>
    <lineage>
        <taxon>Bacteria</taxon>
        <taxon>Pseudomonadati</taxon>
        <taxon>Pseudomonadota</taxon>
        <taxon>Alphaproteobacteria</taxon>
        <taxon>Sphingomonadales</taxon>
        <taxon>Sphingomonadaceae</taxon>
        <taxon>Sphingomonas</taxon>
    </lineage>
</organism>
<dbReference type="NCBIfam" id="TIGR02595">
    <property type="entry name" value="PEP_CTERM"/>
    <property type="match status" value="1"/>
</dbReference>
<evidence type="ECO:0000313" key="4">
    <source>
        <dbReference type="Proteomes" id="UP001169764"/>
    </source>
</evidence>
<dbReference type="InterPro" id="IPR010895">
    <property type="entry name" value="CHRD"/>
</dbReference>
<dbReference type="RefSeq" id="WP_341850166.1">
    <property type="nucleotide sequence ID" value="NZ_JAUOTP010000003.1"/>
</dbReference>
<sequence>MTYRFLRLAACTTMMLPVLLVISSPARSAVFVYTTTLSGAAESPPNSSAGTGTGYVVYDDLAHTLQVQISFNGLTGQTTAAHIHSATAIAGAGTAGVATATPSFPGFPLGVTSGSYNQLFDLTLASSYSQAFVTASGSIASAETSLISGMDAGKAYLNVHTTASPGGEIRGFLALQSAVPEPMTWGMFVSGFGLIGAAMRRRHQGSIRFA</sequence>
<feature type="signal peptide" evidence="1">
    <location>
        <begin position="1"/>
        <end position="28"/>
    </location>
</feature>
<dbReference type="SMART" id="SM00754">
    <property type="entry name" value="CHRD"/>
    <property type="match status" value="1"/>
</dbReference>
<evidence type="ECO:0000259" key="2">
    <source>
        <dbReference type="PROSITE" id="PS50933"/>
    </source>
</evidence>
<evidence type="ECO:0000256" key="1">
    <source>
        <dbReference type="SAM" id="SignalP"/>
    </source>
</evidence>
<gene>
    <name evidence="3" type="ORF">Q4F19_07595</name>
</gene>
<feature type="domain" description="CHRD" evidence="2">
    <location>
        <begin position="29"/>
        <end position="178"/>
    </location>
</feature>
<keyword evidence="4" id="KW-1185">Reference proteome</keyword>
<dbReference type="NCBIfam" id="NF035944">
    <property type="entry name" value="PEPxxWA-CTERM"/>
    <property type="match status" value="1"/>
</dbReference>
<accession>A0ABT8Y7F5</accession>
<comment type="caution">
    <text evidence="3">The sequence shown here is derived from an EMBL/GenBank/DDBJ whole genome shotgun (WGS) entry which is preliminary data.</text>
</comment>
<dbReference type="Proteomes" id="UP001169764">
    <property type="component" value="Unassembled WGS sequence"/>
</dbReference>
<dbReference type="EMBL" id="JAUOTP010000003">
    <property type="protein sequence ID" value="MDO6414242.1"/>
    <property type="molecule type" value="Genomic_DNA"/>
</dbReference>
<name>A0ABT8Y7F5_9SPHN</name>
<dbReference type="Pfam" id="PF07452">
    <property type="entry name" value="CHRD"/>
    <property type="match status" value="1"/>
</dbReference>